<reference evidence="4" key="1">
    <citation type="submission" date="2015-06" db="EMBL/GenBank/DDBJ databases">
        <title>Expansion of signal transduction pathways in fungi by whole-genome duplication.</title>
        <authorList>
            <consortium name="DOE Joint Genome Institute"/>
            <person name="Corrochano L.M."/>
            <person name="Kuo A."/>
            <person name="Marcet-Houben M."/>
            <person name="Polaino S."/>
            <person name="Salamov A."/>
            <person name="Villalobos J.M."/>
            <person name="Alvarez M.I."/>
            <person name="Avalos J."/>
            <person name="Benito E.P."/>
            <person name="Benoit I."/>
            <person name="Burger G."/>
            <person name="Camino L.P."/>
            <person name="Canovas D."/>
            <person name="Cerda-Olmedo E."/>
            <person name="Cheng J.-F."/>
            <person name="Dominguez A."/>
            <person name="Elias M."/>
            <person name="Eslava A.P."/>
            <person name="Glaser F."/>
            <person name="Grimwood J."/>
            <person name="Gutierrez G."/>
            <person name="Heitman J."/>
            <person name="Henrissat B."/>
            <person name="Iturriaga E.A."/>
            <person name="Lang B.F."/>
            <person name="Lavin J.L."/>
            <person name="Lee S."/>
            <person name="Li W."/>
            <person name="Lindquist E."/>
            <person name="Lopez-Garcia S."/>
            <person name="Luque E.M."/>
            <person name="Marcos A.T."/>
            <person name="Martin J."/>
            <person name="McCluskey K."/>
            <person name="Medina H.R."/>
            <person name="Miralles-Duran A."/>
            <person name="Miyazaki A."/>
            <person name="Munoz-Torres E."/>
            <person name="Oguiza J.A."/>
            <person name="Ohm R."/>
            <person name="Olmedo M."/>
            <person name="Orejas M."/>
            <person name="Ortiz-Castellanos L."/>
            <person name="Pisabarro A.G."/>
            <person name="Rodriguez-Romero J."/>
            <person name="Ruiz-Herrera J."/>
            <person name="Ruiz-Vazquez R."/>
            <person name="Sanz C."/>
            <person name="Schackwitz W."/>
            <person name="Schmutz J."/>
            <person name="Shahriari M."/>
            <person name="Shelest E."/>
            <person name="Silva-Franco F."/>
            <person name="Soanes D."/>
            <person name="Syed K."/>
            <person name="Tagua V.G."/>
            <person name="Talbot N.J."/>
            <person name="Thon M."/>
            <person name="De vries R.P."/>
            <person name="Wiebenga A."/>
            <person name="Yadav J.S."/>
            <person name="Braun E.L."/>
            <person name="Baker S."/>
            <person name="Garre V."/>
            <person name="Horwitz B."/>
            <person name="Torres-Martinez S."/>
            <person name="Idnurm A."/>
            <person name="Herrera-Estrella A."/>
            <person name="Gabaldon T."/>
            <person name="Grigoriev I.V."/>
        </authorList>
    </citation>
    <scope>NUCLEOTIDE SEQUENCE [LARGE SCALE GENOMIC DNA]</scope>
    <source>
        <strain evidence="4">NRRL 1555(-)</strain>
    </source>
</reference>
<keyword evidence="1" id="KW-0175">Coiled coil</keyword>
<evidence type="ECO:0000313" key="4">
    <source>
        <dbReference type="Proteomes" id="UP000077315"/>
    </source>
</evidence>
<dbReference type="Proteomes" id="UP000077315">
    <property type="component" value="Unassembled WGS sequence"/>
</dbReference>
<proteinExistence type="predicted"/>
<organism evidence="3 4">
    <name type="scientific">Phycomyces blakesleeanus (strain ATCC 8743b / DSM 1359 / FGSC 10004 / NBRC 33097 / NRRL 1555)</name>
    <dbReference type="NCBI Taxonomy" id="763407"/>
    <lineage>
        <taxon>Eukaryota</taxon>
        <taxon>Fungi</taxon>
        <taxon>Fungi incertae sedis</taxon>
        <taxon>Mucoromycota</taxon>
        <taxon>Mucoromycotina</taxon>
        <taxon>Mucoromycetes</taxon>
        <taxon>Mucorales</taxon>
        <taxon>Phycomycetaceae</taxon>
        <taxon>Phycomyces</taxon>
    </lineage>
</organism>
<dbReference type="AlphaFoldDB" id="A0A167KHH4"/>
<gene>
    <name evidence="3" type="ORF">PHYBLDRAFT_173602</name>
</gene>
<dbReference type="InParanoid" id="A0A167KHH4"/>
<keyword evidence="4" id="KW-1185">Reference proteome</keyword>
<accession>A0A167KHH4</accession>
<evidence type="ECO:0000256" key="2">
    <source>
        <dbReference type="SAM" id="MobiDB-lite"/>
    </source>
</evidence>
<dbReference type="OrthoDB" id="2285273at2759"/>
<dbReference type="VEuPathDB" id="FungiDB:PHYBLDRAFT_173602"/>
<protein>
    <submittedName>
        <fullName evidence="3">Uncharacterized protein</fullName>
    </submittedName>
</protein>
<evidence type="ECO:0000256" key="1">
    <source>
        <dbReference type="SAM" id="Coils"/>
    </source>
</evidence>
<feature type="coiled-coil region" evidence="1">
    <location>
        <begin position="150"/>
        <end position="191"/>
    </location>
</feature>
<dbReference type="GeneID" id="28997971"/>
<feature type="region of interest" description="Disordered" evidence="2">
    <location>
        <begin position="1"/>
        <end position="25"/>
    </location>
</feature>
<evidence type="ECO:0000313" key="3">
    <source>
        <dbReference type="EMBL" id="OAD68109.1"/>
    </source>
</evidence>
<sequence>MSINPSIRVHSHVSPPLHSSHFNDIHDFPKMAETSHTPVPHPISPENHSVYGVNCTTASPFQFQPFQSTYQSTTDYPTPVPISAPVVSQDAFLFQPQQWAFSNQDPIPKQDHSVTTHSVTPIHQDDWFSPLIESVPLNTSITQSHQQSQIESLQRQLEESKYLEEQYKIRMQQLMSIVDRQTKRILELREEVTVLRQGGPMSMASPP</sequence>
<dbReference type="RefSeq" id="XP_018286149.1">
    <property type="nucleotide sequence ID" value="XM_018437065.1"/>
</dbReference>
<dbReference type="EMBL" id="KV440996">
    <property type="protein sequence ID" value="OAD68109.1"/>
    <property type="molecule type" value="Genomic_DNA"/>
</dbReference>
<name>A0A167KHH4_PHYB8</name>